<evidence type="ECO:0000313" key="2">
    <source>
        <dbReference type="Proteomes" id="UP000249393"/>
    </source>
</evidence>
<organism evidence="1 2">
    <name type="scientific">Caulobacter segnis</name>
    <dbReference type="NCBI Taxonomy" id="88688"/>
    <lineage>
        <taxon>Bacteria</taxon>
        <taxon>Pseudomonadati</taxon>
        <taxon>Pseudomonadota</taxon>
        <taxon>Alphaproteobacteria</taxon>
        <taxon>Caulobacterales</taxon>
        <taxon>Caulobacteraceae</taxon>
        <taxon>Caulobacter</taxon>
    </lineage>
</organism>
<proteinExistence type="predicted"/>
<gene>
    <name evidence="1" type="ORF">DI526_01310</name>
</gene>
<dbReference type="RefSeq" id="WP_304273156.1">
    <property type="nucleotide sequence ID" value="NZ_QFQZ01000002.1"/>
</dbReference>
<protein>
    <submittedName>
        <fullName evidence="1">Uncharacterized protein</fullName>
    </submittedName>
</protein>
<dbReference type="Proteomes" id="UP000249393">
    <property type="component" value="Unassembled WGS sequence"/>
</dbReference>
<name>A0A2W5VD51_9CAUL</name>
<comment type="caution">
    <text evidence="1">The sequence shown here is derived from an EMBL/GenBank/DDBJ whole genome shotgun (WGS) entry which is preliminary data.</text>
</comment>
<dbReference type="AlphaFoldDB" id="A0A2W5VD51"/>
<reference evidence="1 2" key="1">
    <citation type="submission" date="2017-08" db="EMBL/GenBank/DDBJ databases">
        <title>Infants hospitalized years apart are colonized by the same room-sourced microbial strains.</title>
        <authorList>
            <person name="Brooks B."/>
            <person name="Olm M.R."/>
            <person name="Firek B.A."/>
            <person name="Baker R."/>
            <person name="Thomas B.C."/>
            <person name="Morowitz M.J."/>
            <person name="Banfield J.F."/>
        </authorList>
    </citation>
    <scope>NUCLEOTIDE SEQUENCE [LARGE SCALE GENOMIC DNA]</scope>
    <source>
        <strain evidence="1">S2_003_000_R2_4</strain>
    </source>
</reference>
<sequence length="165" mass="17299">MFIAKTDSAGVWQGEISEVADDAVCPAGWRIVSAAPPMLAPGQVAAWAGSAWEIVPEAERPTSLSKTPLRIAKIDFSRLFTTDELVAYLALEAQAKSLTPADFADPTKTALVQAAVMFAKFGMLPDLIELDHPETIAGVSQVLVANGVLTAAEAARILANVPPSA</sequence>
<evidence type="ECO:0000313" key="1">
    <source>
        <dbReference type="EMBL" id="PZR37182.1"/>
    </source>
</evidence>
<dbReference type="EMBL" id="QFQZ01000002">
    <property type="protein sequence ID" value="PZR37182.1"/>
    <property type="molecule type" value="Genomic_DNA"/>
</dbReference>
<accession>A0A2W5VD51</accession>